<accession>A0A1F5FJA5</accession>
<protein>
    <submittedName>
        <fullName evidence="2">Uncharacterized protein</fullName>
    </submittedName>
</protein>
<evidence type="ECO:0000313" key="3">
    <source>
        <dbReference type="Proteomes" id="UP000176682"/>
    </source>
</evidence>
<dbReference type="EMBL" id="MFAM01000015">
    <property type="protein sequence ID" value="OGD79652.1"/>
    <property type="molecule type" value="Genomic_DNA"/>
</dbReference>
<dbReference type="AlphaFoldDB" id="A0A1F5FJA5"/>
<evidence type="ECO:0000256" key="1">
    <source>
        <dbReference type="SAM" id="MobiDB-lite"/>
    </source>
</evidence>
<dbReference type="Proteomes" id="UP000176682">
    <property type="component" value="Unassembled WGS sequence"/>
</dbReference>
<evidence type="ECO:0000313" key="2">
    <source>
        <dbReference type="EMBL" id="OGD79652.1"/>
    </source>
</evidence>
<feature type="region of interest" description="Disordered" evidence="1">
    <location>
        <begin position="26"/>
        <end position="50"/>
    </location>
</feature>
<sequence>MRGIGVLGVTGVVFGVTEGVRRMTESRIELSSRPKRSEVDLPAGRQGDPSTALGMTGVVFGVTGVALGMT</sequence>
<name>A0A1F5FJA5_9BACT</name>
<feature type="compositionally biased region" description="Basic and acidic residues" evidence="1">
    <location>
        <begin position="26"/>
        <end position="39"/>
    </location>
</feature>
<reference evidence="2 3" key="1">
    <citation type="journal article" date="2016" name="Nat. Commun.">
        <title>Thousands of microbial genomes shed light on interconnected biogeochemical processes in an aquifer system.</title>
        <authorList>
            <person name="Anantharaman K."/>
            <person name="Brown C.T."/>
            <person name="Hug L.A."/>
            <person name="Sharon I."/>
            <person name="Castelle C.J."/>
            <person name="Probst A.J."/>
            <person name="Thomas B.C."/>
            <person name="Singh A."/>
            <person name="Wilkins M.J."/>
            <person name="Karaoz U."/>
            <person name="Brodie E.L."/>
            <person name="Williams K.H."/>
            <person name="Hubbard S.S."/>
            <person name="Banfield J.F."/>
        </authorList>
    </citation>
    <scope>NUCLEOTIDE SEQUENCE [LARGE SCALE GENOMIC DNA]</scope>
</reference>
<comment type="caution">
    <text evidence="2">The sequence shown here is derived from an EMBL/GenBank/DDBJ whole genome shotgun (WGS) entry which is preliminary data.</text>
</comment>
<organism evidence="2 3">
    <name type="scientific">Candidatus Collierbacteria bacterium RIFOXYB1_FULL_49_13</name>
    <dbReference type="NCBI Taxonomy" id="1817728"/>
    <lineage>
        <taxon>Bacteria</taxon>
        <taxon>Candidatus Collieribacteriota</taxon>
    </lineage>
</organism>
<proteinExistence type="predicted"/>
<gene>
    <name evidence="2" type="ORF">A2368_00180</name>
</gene>